<feature type="transmembrane region" description="Helical" evidence="1">
    <location>
        <begin position="201"/>
        <end position="227"/>
    </location>
</feature>
<feature type="transmembrane region" description="Helical" evidence="1">
    <location>
        <begin position="34"/>
        <end position="52"/>
    </location>
</feature>
<comment type="caution">
    <text evidence="2">The sequence shown here is derived from an EMBL/GenBank/DDBJ whole genome shotgun (WGS) entry which is preliminary data.</text>
</comment>
<evidence type="ECO:0000313" key="3">
    <source>
        <dbReference type="Proteomes" id="UP000297521"/>
    </source>
</evidence>
<keyword evidence="1" id="KW-0472">Membrane</keyword>
<evidence type="ECO:0000256" key="1">
    <source>
        <dbReference type="SAM" id="Phobius"/>
    </source>
</evidence>
<feature type="transmembrane region" description="Helical" evidence="1">
    <location>
        <begin position="98"/>
        <end position="115"/>
    </location>
</feature>
<feature type="transmembrane region" description="Helical" evidence="1">
    <location>
        <begin position="301"/>
        <end position="322"/>
    </location>
</feature>
<feature type="transmembrane region" description="Helical" evidence="1">
    <location>
        <begin position="334"/>
        <end position="353"/>
    </location>
</feature>
<accession>A0AAX2SQW8</accession>
<dbReference type="RefSeq" id="WP_122481710.1">
    <property type="nucleotide sequence ID" value="NZ_PUXG01000035.1"/>
</dbReference>
<keyword evidence="1" id="KW-1133">Transmembrane helix</keyword>
<gene>
    <name evidence="2" type="ORF">E5F87_09610</name>
</gene>
<feature type="transmembrane region" description="Helical" evidence="1">
    <location>
        <begin position="274"/>
        <end position="295"/>
    </location>
</feature>
<reference evidence="2" key="2">
    <citation type="submission" date="2019-04" db="EMBL/GenBank/DDBJ databases">
        <authorList>
            <person name="Bisanz J.E."/>
            <person name="Chagwedera N.D."/>
            <person name="Chawla A."/>
            <person name="Turnbaugh P.J."/>
        </authorList>
    </citation>
    <scope>NUCLEOTIDE SEQUENCE</scope>
    <source>
        <strain evidence="2">I8-5</strain>
    </source>
</reference>
<name>A0AAX2SQW8_LIMRT</name>
<feature type="transmembrane region" description="Helical" evidence="1">
    <location>
        <begin position="247"/>
        <end position="265"/>
    </location>
</feature>
<organism evidence="2 3">
    <name type="scientific">Limosilactobacillus reuteri</name>
    <name type="common">Lactobacillus reuteri</name>
    <dbReference type="NCBI Taxonomy" id="1598"/>
    <lineage>
        <taxon>Bacteria</taxon>
        <taxon>Bacillati</taxon>
        <taxon>Bacillota</taxon>
        <taxon>Bacilli</taxon>
        <taxon>Lactobacillales</taxon>
        <taxon>Lactobacillaceae</taxon>
        <taxon>Limosilactobacillus</taxon>
    </lineage>
</organism>
<feature type="transmembrane region" description="Helical" evidence="1">
    <location>
        <begin position="6"/>
        <end position="25"/>
    </location>
</feature>
<keyword evidence="1" id="KW-0812">Transmembrane</keyword>
<dbReference type="Proteomes" id="UP000297521">
    <property type="component" value="Unassembled WGS sequence"/>
</dbReference>
<dbReference type="InterPro" id="IPR049458">
    <property type="entry name" value="EpsG-like"/>
</dbReference>
<feature type="transmembrane region" description="Helical" evidence="1">
    <location>
        <begin position="164"/>
        <end position="194"/>
    </location>
</feature>
<proteinExistence type="predicted"/>
<evidence type="ECO:0000313" key="2">
    <source>
        <dbReference type="EMBL" id="TGB09749.1"/>
    </source>
</evidence>
<sequence length="374" mass="43224">MNYFFTLIIYTLIILLFPFCVQFALNRKEKAPRIWFIILISLLAAIFVGFRGQSGTDTVMYMANYEFGSTSITRWVEMEKGFILLNQVFRKFGVPVEFFFIFISFLTNFFALLSINKLRDYINVYVASFVYFTTIYFQSFNIIRQTLAVSICLYAYVLFMDKKYIASVILILIAAQIHRTAYLCLVIIIAGILFKGRKSKWTIGIVMLMLLILVMHRNSFGNLVLALTHNQYYAGYILRDSGSSSSFITYYLKISPVLIISFLNWKNYRSNPKFLVLFGLMLMGYILSSLGVYTSTEVNRIGLYFTALNIIIMGYCANNNITFDHLKILLDKRVITTLIIIYFFCTMIFGIFIQKNNQIVPYRSDPSLISNGGI</sequence>
<dbReference type="GeneID" id="77191769"/>
<feature type="transmembrane region" description="Helical" evidence="1">
    <location>
        <begin position="122"/>
        <end position="144"/>
    </location>
</feature>
<dbReference type="EMBL" id="SRKR01000020">
    <property type="protein sequence ID" value="TGB09749.1"/>
    <property type="molecule type" value="Genomic_DNA"/>
</dbReference>
<dbReference type="Pfam" id="PF14897">
    <property type="entry name" value="EpsG"/>
    <property type="match status" value="1"/>
</dbReference>
<protein>
    <submittedName>
        <fullName evidence="2">EpsG family protein</fullName>
    </submittedName>
</protein>
<reference evidence="2" key="1">
    <citation type="journal article" date="2019" name="Cell Metab.">
        <title>Nutrient sensing in CD11c cells alters the gut microbiome to regulate food intake and body mass.</title>
        <authorList>
            <person name="Chagwedera N.D."/>
            <person name="Ang Q.Y."/>
            <person name="Bisanz J.E."/>
            <person name="Leong Y.A."/>
            <person name="Ganeshan K."/>
            <person name="Cai J."/>
            <person name="Patterson A.D."/>
            <person name="Turnbaugh P.J."/>
            <person name="Chawla A."/>
        </authorList>
    </citation>
    <scope>NUCLEOTIDE SEQUENCE</scope>
    <source>
        <strain evidence="2">I8-5</strain>
    </source>
</reference>
<dbReference type="AlphaFoldDB" id="A0AAX2SQW8"/>